<evidence type="ECO:0000313" key="1">
    <source>
        <dbReference type="EMBL" id="KAJ0177238.1"/>
    </source>
</evidence>
<evidence type="ECO:0000313" key="2">
    <source>
        <dbReference type="Proteomes" id="UP000824533"/>
    </source>
</evidence>
<sequence>MLLLEFSIIPSSPVITIADSKMEVDKAVLLDHNNDMLHSSGENAIFPENEYIIAHELTEQSTIPMSPVQIQQEYFENLVDCDWVKYDLSNRNYLLQNIAFALFGSPSSEGELTQVLRNQDAHLEGYTTRQVEQVMRVYEKLCEQSKYSYNDDIVMSVLLIVCARPKPVKFYKLEPSDYWVDLHQRNDVDIWCTAVFRVRKCIPTTVGAKSCKVYIDENGRVYQDWNSYLTDNTLPKCVIIAPENGEYNGVIIEGEEAFAVRLTVAPSPTLGIKARVLSKVDTASTVASLGAIGVIGVAAFTPVAPVVLVGAAVATVATGVYGLVRSSLHLRDRSVHEQTISPTDADARGSWLNIAASGVGLAAGAASTLLSRSAAAGTNMTKTGRALAVSVEVLRHANIVTGGVGVVNSLVHIILKYNKHGEKPTKLELFQFTAATLFFCNAVMSNRTAQNIIEDAQAKTINEYRSTLRSNRHRKIFDKLSAESRRVQGAVQGNTEVIKGIKMIDNKNQYFADVLKINKDVNEHKLRISMTSDGQVNLNAQHKYNPSDLYGMGKEDRSQLFSNIGPASAGPKNVPVRIAPSTTAVGKYIDTEEGNTSILVGIHPGEVLRIGSLLVRVSASGAENVALLLENLSQDIYTNLLTVSFNVLSQLVPEDIARLKLLSPDEDLIVQIVNFVFNYMKHNRPLGEPCRDSDNGIIVVLKEFFQEGVVRQDTILHLKDRLLVWIEEETDRRRVEFPGKKLLICETCKVANNNEQPAEPVQMSAVDIQQQYYEAMGDADWELYEKKERHLLLQKVALALCGPPTGEGNLANFSNSMELQGYPNLRDKETVMTVFKKICEQAKYSHNGKDIIISVLRVLCVIPTRELGVLERTPDDYWLNLHVKRGKENVTILVFHVFGIRKCISMKSGVKCCRKFIDHDGRVYKNWTQYLTNNKLPKCVMVVPRNGEYRGELQSVVRNVGAGNDTFDMPVVQLTVVQSPALGTGAKILETADKASIGLTLGSLAGIAGAAVLAPVALPAAMGTALAVGVGAGIYSIARSTMNLTDRSIHEQDINLGNSESRACWINIAISTVGLSFTAAGKLLAWAAASGTSVEILMNAVQVLKYTNNFTSAIGVINGIGEMAYKYTKYGEQPTMSECFSVSVSALFFGIGVMSNQTAKDIVQDAQAERINSVRDSLASNNKRKIFDKVTAETRRLKGNINGNADIIRALDKIDNKDEFFAKLGRINKQINKNKMRISLTPDANTLVNNEYSASLSNLYELGKDGRNKLFTELGPAKVDSKNVPTRIYGSTKSKLFSTTAADNTSGINKQEILKITAFLITLSKRDKEFIAEVLSDFTKKIHDGFLLLCAEIVSALLPQELKFIKDLWSDFEIHLVLFVSNYLKKCIPDCNDSDNAFVVLMKKFIRNGKIDKDTILKLKKKFLDKVREIKNNFYDDPYKYTEFQTFRSNHKQFLQLRAGHVIKLGNHDVLVKSTTIDMFEMRLENYDQLQCDLLTAVIFKIVGLISKPDAKKLQMTNPDEDLIMRVSQCIFEIGKLDVLVTLLVETERGVTNADIAYFLRDLVLIWCSKQKTRRHYICRTCKGIMYAT</sequence>
<comment type="caution">
    <text evidence="1">The sequence shown here is derived from an EMBL/GenBank/DDBJ whole genome shotgun (WGS) entry which is preliminary data.</text>
</comment>
<proteinExistence type="predicted"/>
<dbReference type="EMBL" id="CM034398">
    <property type="protein sequence ID" value="KAJ0177238.1"/>
    <property type="molecule type" value="Genomic_DNA"/>
</dbReference>
<gene>
    <name evidence="1" type="ORF">K1T71_007247</name>
</gene>
<dbReference type="Proteomes" id="UP000824533">
    <property type="component" value="Linkage Group LG12"/>
</dbReference>
<protein>
    <submittedName>
        <fullName evidence="1">Uncharacterized protein</fullName>
    </submittedName>
</protein>
<name>A0ACC1D0Y7_9NEOP</name>
<keyword evidence="2" id="KW-1185">Reference proteome</keyword>
<reference evidence="1 2" key="1">
    <citation type="journal article" date="2021" name="Front. Genet.">
        <title>Chromosome-Level Genome Assembly Reveals Significant Gene Expansion in the Toll and IMD Signaling Pathways of Dendrolimus kikuchii.</title>
        <authorList>
            <person name="Zhou J."/>
            <person name="Wu P."/>
            <person name="Xiong Z."/>
            <person name="Liu N."/>
            <person name="Zhao N."/>
            <person name="Ji M."/>
            <person name="Qiu Y."/>
            <person name="Yang B."/>
        </authorList>
    </citation>
    <scope>NUCLEOTIDE SEQUENCE [LARGE SCALE GENOMIC DNA]</scope>
    <source>
        <strain evidence="1">Ann1</strain>
    </source>
</reference>
<organism evidence="1 2">
    <name type="scientific">Dendrolimus kikuchii</name>
    <dbReference type="NCBI Taxonomy" id="765133"/>
    <lineage>
        <taxon>Eukaryota</taxon>
        <taxon>Metazoa</taxon>
        <taxon>Ecdysozoa</taxon>
        <taxon>Arthropoda</taxon>
        <taxon>Hexapoda</taxon>
        <taxon>Insecta</taxon>
        <taxon>Pterygota</taxon>
        <taxon>Neoptera</taxon>
        <taxon>Endopterygota</taxon>
        <taxon>Lepidoptera</taxon>
        <taxon>Glossata</taxon>
        <taxon>Ditrysia</taxon>
        <taxon>Bombycoidea</taxon>
        <taxon>Lasiocampidae</taxon>
        <taxon>Dendrolimus</taxon>
    </lineage>
</organism>
<accession>A0ACC1D0Y7</accession>